<organism evidence="6 7">
    <name type="scientific">Talaromyces rugulosus</name>
    <name type="common">Penicillium rugulosum</name>
    <dbReference type="NCBI Taxonomy" id="121627"/>
    <lineage>
        <taxon>Eukaryota</taxon>
        <taxon>Fungi</taxon>
        <taxon>Dikarya</taxon>
        <taxon>Ascomycota</taxon>
        <taxon>Pezizomycotina</taxon>
        <taxon>Eurotiomycetes</taxon>
        <taxon>Eurotiomycetidae</taxon>
        <taxon>Eurotiales</taxon>
        <taxon>Trichocomaceae</taxon>
        <taxon>Talaromyces</taxon>
        <taxon>Talaromyces sect. Islandici</taxon>
    </lineage>
</organism>
<dbReference type="Gene3D" id="3.30.465.10">
    <property type="match status" value="1"/>
</dbReference>
<dbReference type="PANTHER" id="PTHR42973">
    <property type="entry name" value="BINDING OXIDOREDUCTASE, PUTATIVE (AFU_ORTHOLOGUE AFUA_1G17690)-RELATED"/>
    <property type="match status" value="1"/>
</dbReference>
<evidence type="ECO:0000313" key="7">
    <source>
        <dbReference type="Proteomes" id="UP000509510"/>
    </source>
</evidence>
<proteinExistence type="inferred from homology"/>
<comment type="similarity">
    <text evidence="1">Belongs to the oxygen-dependent FAD-linked oxidoreductase family.</text>
</comment>
<evidence type="ECO:0000256" key="1">
    <source>
        <dbReference type="ARBA" id="ARBA00005466"/>
    </source>
</evidence>
<keyword evidence="2" id="KW-0285">Flavoprotein</keyword>
<gene>
    <name evidence="6" type="ORF">TRUGW13939_04881</name>
</gene>
<keyword evidence="3" id="KW-0274">FAD</keyword>
<dbReference type="OrthoDB" id="363185at2759"/>
<protein>
    <recommendedName>
        <fullName evidence="5">FAD-binding PCMH-type domain-containing protein</fullName>
    </recommendedName>
</protein>
<dbReference type="Gene3D" id="3.40.462.20">
    <property type="match status" value="1"/>
</dbReference>
<dbReference type="InterPro" id="IPR016167">
    <property type="entry name" value="FAD-bd_PCMH_sub1"/>
</dbReference>
<dbReference type="EMBL" id="CP055900">
    <property type="protein sequence ID" value="QKX57761.1"/>
    <property type="molecule type" value="Genomic_DNA"/>
</dbReference>
<dbReference type="GO" id="GO:0071949">
    <property type="term" value="F:FAD binding"/>
    <property type="evidence" value="ECO:0007669"/>
    <property type="project" value="InterPro"/>
</dbReference>
<dbReference type="InterPro" id="IPR006094">
    <property type="entry name" value="Oxid_FAD_bind_N"/>
</dbReference>
<reference evidence="7" key="1">
    <citation type="submission" date="2020-06" db="EMBL/GenBank/DDBJ databases">
        <title>A chromosome-scale genome assembly of Talaromyces rugulosus W13939.</title>
        <authorList>
            <person name="Wang B."/>
            <person name="Guo L."/>
            <person name="Ye K."/>
            <person name="Wang L."/>
        </authorList>
    </citation>
    <scope>NUCLEOTIDE SEQUENCE [LARGE SCALE GENOMIC DNA]</scope>
    <source>
        <strain evidence="7">W13939</strain>
    </source>
</reference>
<dbReference type="InterPro" id="IPR016169">
    <property type="entry name" value="FAD-bd_PCMH_sub2"/>
</dbReference>
<dbReference type="Pfam" id="PF01565">
    <property type="entry name" value="FAD_binding_4"/>
    <property type="match status" value="1"/>
</dbReference>
<dbReference type="AlphaFoldDB" id="A0A7H8QW72"/>
<dbReference type="PANTHER" id="PTHR42973:SF7">
    <property type="entry name" value="FAD-BINDING PCMH-TYPE DOMAIN-CONTAINING PROTEIN"/>
    <property type="match status" value="1"/>
</dbReference>
<name>A0A7H8QW72_TALRU</name>
<dbReference type="GO" id="GO:0016491">
    <property type="term" value="F:oxidoreductase activity"/>
    <property type="evidence" value="ECO:0007669"/>
    <property type="project" value="UniProtKB-KW"/>
</dbReference>
<keyword evidence="7" id="KW-1185">Reference proteome</keyword>
<sequence length="462" mass="50596">MEQSHLAALEDFLKNHPGIKCTLPSSPQYLADRKVFILSRKANPLAIAHPETAEQVSVLVQFLRSNGIKFTVRAGGHHLLGFSIEEGALTIDMRAFASVDIAANRETATVGAGILQHELCNALWDKGLATPTGAIPSVGYLGWAMYGGYGPFSSHWGLGVDQIVAATLVDASGAIVRADDTLLKAVRGAGGAFGIIIDVSIKVYHLKSLLTGAIFYDSQEISKTFMDYNAKYQEISKHGLPKQLTLQQMVVNGPPGRVFCVSFMWSSESIEEGYHWCNKIACLGTVIMNTVEVTTIPKWYSGNAALIPSTMYGSFRTHSVKDMTQEVTGCIGRALEKLPADPGTMFSIHQLRDTSETPASASVFSTREPHFMLEIVGCATTTEKAETSEQWAFDTWAEVKNTNSSNLLDHVYISLDHVEYPCDLHTLTRYFGDYAQDILTTKKDYDPENVFGLTVPRLGNLL</sequence>
<evidence type="ECO:0000256" key="2">
    <source>
        <dbReference type="ARBA" id="ARBA00022630"/>
    </source>
</evidence>
<dbReference type="Gene3D" id="3.30.43.10">
    <property type="entry name" value="Uridine Diphospho-n-acetylenolpyruvylglucosamine Reductase, domain 2"/>
    <property type="match status" value="1"/>
</dbReference>
<evidence type="ECO:0000259" key="5">
    <source>
        <dbReference type="PROSITE" id="PS51387"/>
    </source>
</evidence>
<dbReference type="Proteomes" id="UP000509510">
    <property type="component" value="Chromosome III"/>
</dbReference>
<dbReference type="KEGG" id="trg:TRUGW13939_04881"/>
<feature type="domain" description="FAD-binding PCMH-type" evidence="5">
    <location>
        <begin position="40"/>
        <end position="206"/>
    </location>
</feature>
<evidence type="ECO:0000256" key="4">
    <source>
        <dbReference type="ARBA" id="ARBA00023002"/>
    </source>
</evidence>
<dbReference type="RefSeq" id="XP_035343939.1">
    <property type="nucleotide sequence ID" value="XM_035488046.1"/>
</dbReference>
<dbReference type="GeneID" id="55992379"/>
<keyword evidence="4" id="KW-0560">Oxidoreductase</keyword>
<accession>A0A7H8QW72</accession>
<dbReference type="PROSITE" id="PS51387">
    <property type="entry name" value="FAD_PCMH"/>
    <property type="match status" value="1"/>
</dbReference>
<dbReference type="InterPro" id="IPR016166">
    <property type="entry name" value="FAD-bd_PCMH"/>
</dbReference>
<dbReference type="SUPFAM" id="SSF56176">
    <property type="entry name" value="FAD-binding/transporter-associated domain-like"/>
    <property type="match status" value="1"/>
</dbReference>
<dbReference type="InterPro" id="IPR050416">
    <property type="entry name" value="FAD-linked_Oxidoreductase"/>
</dbReference>
<dbReference type="InterPro" id="IPR036318">
    <property type="entry name" value="FAD-bd_PCMH-like_sf"/>
</dbReference>
<evidence type="ECO:0000256" key="3">
    <source>
        <dbReference type="ARBA" id="ARBA00022827"/>
    </source>
</evidence>
<evidence type="ECO:0000313" key="6">
    <source>
        <dbReference type="EMBL" id="QKX57761.1"/>
    </source>
</evidence>